<keyword evidence="2" id="KW-0614">Plasmid</keyword>
<dbReference type="RefSeq" id="WP_247995924.1">
    <property type="nucleotide sequence ID" value="NZ_CP096023.1"/>
</dbReference>
<gene>
    <name evidence="2" type="ORF">MW046_19175</name>
</gene>
<reference evidence="2" key="1">
    <citation type="submission" date="2022-04" db="EMBL/GenBank/DDBJ databases">
        <title>Halocatena sp. nov., isolated from a salt lake.</title>
        <authorList>
            <person name="Cui H.-L."/>
        </authorList>
    </citation>
    <scope>NUCLEOTIDE SEQUENCE</scope>
    <source>
        <strain evidence="2">AD-1</strain>
        <plasmid evidence="2">unnamed4</plasmid>
    </source>
</reference>
<feature type="region of interest" description="Disordered" evidence="1">
    <location>
        <begin position="1"/>
        <end position="52"/>
    </location>
</feature>
<dbReference type="EMBL" id="CP096023">
    <property type="protein sequence ID" value="UPM45270.1"/>
    <property type="molecule type" value="Genomic_DNA"/>
</dbReference>
<proteinExistence type="predicted"/>
<geneLocation type="plasmid" evidence="2 3">
    <name>unnamed4</name>
</geneLocation>
<accession>A0A8U0A7V5</accession>
<dbReference type="KEGG" id="haad:MW046_19175"/>
<sequence>MRYPAVGAGWLSGRSRPATEIQTGRGIDRTEGPMVVTEQSAAGPVFSPSDRT</sequence>
<evidence type="ECO:0000256" key="1">
    <source>
        <dbReference type="SAM" id="MobiDB-lite"/>
    </source>
</evidence>
<evidence type="ECO:0000313" key="2">
    <source>
        <dbReference type="EMBL" id="UPM45270.1"/>
    </source>
</evidence>
<organism evidence="2 3">
    <name type="scientific">Halocatena salina</name>
    <dbReference type="NCBI Taxonomy" id="2934340"/>
    <lineage>
        <taxon>Archaea</taxon>
        <taxon>Methanobacteriati</taxon>
        <taxon>Methanobacteriota</taxon>
        <taxon>Stenosarchaea group</taxon>
        <taxon>Halobacteria</taxon>
        <taxon>Halobacteriales</taxon>
        <taxon>Natronomonadaceae</taxon>
        <taxon>Halocatena</taxon>
    </lineage>
</organism>
<evidence type="ECO:0000313" key="3">
    <source>
        <dbReference type="Proteomes" id="UP000831768"/>
    </source>
</evidence>
<keyword evidence="3" id="KW-1185">Reference proteome</keyword>
<protein>
    <submittedName>
        <fullName evidence="2">Uncharacterized protein</fullName>
    </submittedName>
</protein>
<name>A0A8U0A7V5_9EURY</name>
<dbReference type="Proteomes" id="UP000831768">
    <property type="component" value="Plasmid unnamed4"/>
</dbReference>
<dbReference type="GeneID" id="71930216"/>
<dbReference type="AlphaFoldDB" id="A0A8U0A7V5"/>